<sequence length="387" mass="43829">MKRHKYQWLMSGLILLVALAIGIAVYSTHFSKSTPGVSSTIVEGRYQEWKSAYLRGNKQQKFVKTNNGKKDQTLSEAQGYGMLITVMAAKQGFGSHKTFDQLTRYYVRHQISDKNSLMAWRQNQKDIAMVSNKTERTSATDGDLDIAYALILADEKWGSKGELNYRRLAKKLLSTIQKQEINQTTYLPKVGNWATAPKSENVVRTSDLMTAYFRKFAKYTQDVRWTKVAENSQTTLRKLSAQHKSGLMADFVIVSGNNLRTSNVQAKQVASKYDNKYGFNACRIPWRVAYDYQVGHSQVSKKIVNKMCAFFVSQKKVTAVYTLSGKPVEKYSNKAFTTPVAYAAEVVLNQTLKNRYTKDLTAKMTTKDYYPDTIQMVTLLTSGSIGK</sequence>
<reference evidence="7 8" key="1">
    <citation type="journal article" date="2015" name="Genome Announc.">
        <title>Expanding the biotechnology potential of lactobacilli through comparative genomics of 213 strains and associated genera.</title>
        <authorList>
            <person name="Sun Z."/>
            <person name="Harris H.M."/>
            <person name="McCann A."/>
            <person name="Guo C."/>
            <person name="Argimon S."/>
            <person name="Zhang W."/>
            <person name="Yang X."/>
            <person name="Jeffery I.B."/>
            <person name="Cooney J.C."/>
            <person name="Kagawa T.F."/>
            <person name="Liu W."/>
            <person name="Song Y."/>
            <person name="Salvetti E."/>
            <person name="Wrobel A."/>
            <person name="Rasinkangas P."/>
            <person name="Parkhill J."/>
            <person name="Rea M.C."/>
            <person name="O'Sullivan O."/>
            <person name="Ritari J."/>
            <person name="Douillard F.P."/>
            <person name="Paul Ross R."/>
            <person name="Yang R."/>
            <person name="Briner A.E."/>
            <person name="Felis G.E."/>
            <person name="de Vos W.M."/>
            <person name="Barrangou R."/>
            <person name="Klaenhammer T.R."/>
            <person name="Caufield P.W."/>
            <person name="Cui Y."/>
            <person name="Zhang H."/>
            <person name="O'Toole P.W."/>
        </authorList>
    </citation>
    <scope>NUCLEOTIDE SEQUENCE [LARGE SCALE GENOMIC DNA]</scope>
    <source>
        <strain evidence="7 8">DSM 16982</strain>
    </source>
</reference>
<comment type="caution">
    <text evidence="7">The sequence shown here is derived from an EMBL/GenBank/DDBJ whole genome shotgun (WGS) entry which is preliminary data.</text>
</comment>
<keyword evidence="3 6" id="KW-0378">Hydrolase</keyword>
<feature type="active site" description="Nucleophile" evidence="5">
    <location>
        <position position="141"/>
    </location>
</feature>
<keyword evidence="6" id="KW-0624">Polysaccharide degradation</keyword>
<gene>
    <name evidence="7" type="ORF">FD31_GL000407</name>
</gene>
<keyword evidence="2" id="KW-0732">Signal</keyword>
<dbReference type="PROSITE" id="PS00812">
    <property type="entry name" value="GLYCOSYL_HYDROL_F8"/>
    <property type="match status" value="1"/>
</dbReference>
<dbReference type="Gene3D" id="1.50.10.10">
    <property type="match status" value="1"/>
</dbReference>
<proteinExistence type="inferred from homology"/>
<keyword evidence="4 6" id="KW-0326">Glycosidase</keyword>
<protein>
    <recommendedName>
        <fullName evidence="6">Glucanase</fullName>
        <ecNumber evidence="6">3.2.1.-</ecNumber>
    </recommendedName>
</protein>
<dbReference type="PRINTS" id="PR00735">
    <property type="entry name" value="GLHYDRLASE8"/>
</dbReference>
<dbReference type="InterPro" id="IPR008928">
    <property type="entry name" value="6-hairpin_glycosidase_sf"/>
</dbReference>
<evidence type="ECO:0000256" key="6">
    <source>
        <dbReference type="RuleBase" id="RU361167"/>
    </source>
</evidence>
<evidence type="ECO:0000256" key="2">
    <source>
        <dbReference type="ARBA" id="ARBA00022729"/>
    </source>
</evidence>
<keyword evidence="8" id="KW-1185">Reference proteome</keyword>
<dbReference type="GO" id="GO:0000272">
    <property type="term" value="P:polysaccharide catabolic process"/>
    <property type="evidence" value="ECO:0007669"/>
    <property type="project" value="UniProtKB-KW"/>
</dbReference>
<dbReference type="InterPro" id="IPR019834">
    <property type="entry name" value="Glyco_hydro_8_CS"/>
</dbReference>
<evidence type="ECO:0000256" key="3">
    <source>
        <dbReference type="ARBA" id="ARBA00022801"/>
    </source>
</evidence>
<dbReference type="EC" id="3.2.1.-" evidence="6"/>
<dbReference type="GO" id="GO:0004553">
    <property type="term" value="F:hydrolase activity, hydrolyzing O-glycosyl compounds"/>
    <property type="evidence" value="ECO:0007669"/>
    <property type="project" value="InterPro"/>
</dbReference>
<name>A0A0R1WGJ6_9LACO</name>
<organism evidence="7 8">
    <name type="scientific">Companilactobacillus nantensis DSM 16982</name>
    <dbReference type="NCBI Taxonomy" id="1423774"/>
    <lineage>
        <taxon>Bacteria</taxon>
        <taxon>Bacillati</taxon>
        <taxon>Bacillota</taxon>
        <taxon>Bacilli</taxon>
        <taxon>Lactobacillales</taxon>
        <taxon>Lactobacillaceae</taxon>
        <taxon>Companilactobacillus</taxon>
    </lineage>
</organism>
<dbReference type="STRING" id="1423774.FD31_GL000407"/>
<dbReference type="AlphaFoldDB" id="A0A0R1WGJ6"/>
<evidence type="ECO:0000256" key="5">
    <source>
        <dbReference type="PROSITE-ProRule" id="PRU10058"/>
    </source>
</evidence>
<dbReference type="EMBL" id="AZFV01000012">
    <property type="protein sequence ID" value="KRM17162.1"/>
    <property type="molecule type" value="Genomic_DNA"/>
</dbReference>
<evidence type="ECO:0000313" key="8">
    <source>
        <dbReference type="Proteomes" id="UP000051302"/>
    </source>
</evidence>
<evidence type="ECO:0000256" key="1">
    <source>
        <dbReference type="ARBA" id="ARBA00009209"/>
    </source>
</evidence>
<dbReference type="PATRIC" id="fig|1423774.3.peg.419"/>
<accession>A0A0R1WGJ6</accession>
<dbReference type="Proteomes" id="UP000051302">
    <property type="component" value="Unassembled WGS sequence"/>
</dbReference>
<comment type="similarity">
    <text evidence="1 6">Belongs to the glycosyl hydrolase 8 (cellulase D) family.</text>
</comment>
<evidence type="ECO:0000256" key="4">
    <source>
        <dbReference type="ARBA" id="ARBA00023295"/>
    </source>
</evidence>
<dbReference type="RefSeq" id="WP_057891986.1">
    <property type="nucleotide sequence ID" value="NZ_AZFV01000012.1"/>
</dbReference>
<dbReference type="InterPro" id="IPR002037">
    <property type="entry name" value="Glyco_hydro_8"/>
</dbReference>
<dbReference type="Pfam" id="PF01270">
    <property type="entry name" value="Glyco_hydro_8"/>
    <property type="match status" value="1"/>
</dbReference>
<evidence type="ECO:0000313" key="7">
    <source>
        <dbReference type="EMBL" id="KRM17162.1"/>
    </source>
</evidence>
<dbReference type="SUPFAM" id="SSF48208">
    <property type="entry name" value="Six-hairpin glycosidases"/>
    <property type="match status" value="1"/>
</dbReference>
<keyword evidence="6" id="KW-0119">Carbohydrate metabolism</keyword>
<dbReference type="InterPro" id="IPR012341">
    <property type="entry name" value="6hp_glycosidase-like_sf"/>
</dbReference>